<dbReference type="AlphaFoldDB" id="A0A5A7SD32"/>
<evidence type="ECO:0000313" key="2">
    <source>
        <dbReference type="EMBL" id="KAA0022405.1"/>
    </source>
</evidence>
<gene>
    <name evidence="2" type="ORF">FOY51_15340</name>
</gene>
<comment type="caution">
    <text evidence="2">The sequence shown here is derived from an EMBL/GenBank/DDBJ whole genome shotgun (WGS) entry which is preliminary data.</text>
</comment>
<name>A0A5A7SD32_9NOCA</name>
<dbReference type="OrthoDB" id="5143202at2"/>
<sequence>MVQQGMLFRIWQGIYSTTPPDLAHKLAGLDQLFGTRVAACLDSASQLWGFDVQESETVHVIDPLDRHRNGRPGLVAQQRLGAPITALDGQLLTAPAWTAVEVARSLPRPRALATLDAALRSGRCTAAELDDAARQQGRRRGICATRKLLPLADSGAQSPMESETRLLLLDAGLPAPTLQYPVPDRWGMPRYFLDFGWEDAKLGAEYDGDEFHSGALAVRRDKGRITWLQDQGWLIVYITADDVHRRPKQLINRLRAHLERADNSLSANTVSRLA</sequence>
<keyword evidence="3" id="KW-1185">Reference proteome</keyword>
<accession>A0A5A7SD32</accession>
<dbReference type="Gene3D" id="3.40.960.10">
    <property type="entry name" value="VSR Endonuclease"/>
    <property type="match status" value="1"/>
</dbReference>
<protein>
    <submittedName>
        <fullName evidence="2">DUF559 domain-containing protein</fullName>
    </submittedName>
</protein>
<proteinExistence type="predicted"/>
<dbReference type="Proteomes" id="UP000322244">
    <property type="component" value="Unassembled WGS sequence"/>
</dbReference>
<dbReference type="Pfam" id="PF04480">
    <property type="entry name" value="DUF559"/>
    <property type="match status" value="1"/>
</dbReference>
<dbReference type="SUPFAM" id="SSF52980">
    <property type="entry name" value="Restriction endonuclease-like"/>
    <property type="match status" value="1"/>
</dbReference>
<reference evidence="2 3" key="1">
    <citation type="submission" date="2019-07" db="EMBL/GenBank/DDBJ databases">
        <title>Rhodococcus cavernicolus sp. nov., isolated from a cave.</title>
        <authorList>
            <person name="Lee S.D."/>
        </authorList>
    </citation>
    <scope>NUCLEOTIDE SEQUENCE [LARGE SCALE GENOMIC DNA]</scope>
    <source>
        <strain evidence="2 3">C1-24</strain>
    </source>
</reference>
<organism evidence="2 3">
    <name type="scientific">Antrihabitans cavernicola</name>
    <dbReference type="NCBI Taxonomy" id="2495913"/>
    <lineage>
        <taxon>Bacteria</taxon>
        <taxon>Bacillati</taxon>
        <taxon>Actinomycetota</taxon>
        <taxon>Actinomycetes</taxon>
        <taxon>Mycobacteriales</taxon>
        <taxon>Nocardiaceae</taxon>
        <taxon>Antrihabitans</taxon>
    </lineage>
</organism>
<dbReference type="EMBL" id="VLNY01000006">
    <property type="protein sequence ID" value="KAA0022405.1"/>
    <property type="molecule type" value="Genomic_DNA"/>
</dbReference>
<feature type="domain" description="DUF559" evidence="1">
    <location>
        <begin position="187"/>
        <end position="257"/>
    </location>
</feature>
<dbReference type="InterPro" id="IPR007569">
    <property type="entry name" value="DUF559"/>
</dbReference>
<evidence type="ECO:0000259" key="1">
    <source>
        <dbReference type="Pfam" id="PF04480"/>
    </source>
</evidence>
<evidence type="ECO:0000313" key="3">
    <source>
        <dbReference type="Proteomes" id="UP000322244"/>
    </source>
</evidence>
<dbReference type="InterPro" id="IPR011335">
    <property type="entry name" value="Restrct_endonuc-II-like"/>
</dbReference>